<dbReference type="PANTHER" id="PTHR24096">
    <property type="entry name" value="LONG-CHAIN-FATTY-ACID--COA LIGASE"/>
    <property type="match status" value="1"/>
</dbReference>
<evidence type="ECO:0000313" key="4">
    <source>
        <dbReference type="EMBL" id="OAL34488.1"/>
    </source>
</evidence>
<dbReference type="SUPFAM" id="SSF56801">
    <property type="entry name" value="Acetyl-CoA synthetase-like"/>
    <property type="match status" value="1"/>
</dbReference>
<dbReference type="GO" id="GO:0016405">
    <property type="term" value="F:CoA-ligase activity"/>
    <property type="evidence" value="ECO:0007669"/>
    <property type="project" value="TreeGrafter"/>
</dbReference>
<proteinExistence type="inferred from homology"/>
<evidence type="ECO:0000313" key="5">
    <source>
        <dbReference type="Proteomes" id="UP000185904"/>
    </source>
</evidence>
<feature type="domain" description="AMP-binding enzyme C-terminal" evidence="3">
    <location>
        <begin position="480"/>
        <end position="555"/>
    </location>
</feature>
<evidence type="ECO:0000256" key="1">
    <source>
        <dbReference type="ARBA" id="ARBA00006432"/>
    </source>
</evidence>
<evidence type="ECO:0000259" key="3">
    <source>
        <dbReference type="Pfam" id="PF13193"/>
    </source>
</evidence>
<dbReference type="AlphaFoldDB" id="A0A178CXA4"/>
<dbReference type="InterPro" id="IPR025110">
    <property type="entry name" value="AMP-bd_C"/>
</dbReference>
<evidence type="ECO:0008006" key="6">
    <source>
        <dbReference type="Google" id="ProtNLM"/>
    </source>
</evidence>
<dbReference type="FunFam" id="3.30.300.30:FF:000007">
    <property type="entry name" value="4-coumarate--CoA ligase 2"/>
    <property type="match status" value="1"/>
</dbReference>
<evidence type="ECO:0000259" key="2">
    <source>
        <dbReference type="Pfam" id="PF00501"/>
    </source>
</evidence>
<dbReference type="RefSeq" id="XP_022499500.1">
    <property type="nucleotide sequence ID" value="XM_022644622.1"/>
</dbReference>
<keyword evidence="5" id="KW-1185">Reference proteome</keyword>
<gene>
    <name evidence="4" type="ORF">AYO20_06331</name>
</gene>
<dbReference type="InterPro" id="IPR020845">
    <property type="entry name" value="AMP-binding_CS"/>
</dbReference>
<accession>A0A178CXA4</accession>
<dbReference type="PANTHER" id="PTHR24096:SF424">
    <property type="entry name" value="ACETYL-COA SYNTHETASE-LIKE PROTEIN-RELATED"/>
    <property type="match status" value="1"/>
</dbReference>
<dbReference type="CDD" id="cd05911">
    <property type="entry name" value="Firefly_Luc_like"/>
    <property type="match status" value="1"/>
</dbReference>
<dbReference type="GeneID" id="34589746"/>
<feature type="domain" description="AMP-dependent synthetase/ligase" evidence="2">
    <location>
        <begin position="51"/>
        <end position="425"/>
    </location>
</feature>
<dbReference type="Proteomes" id="UP000185904">
    <property type="component" value="Unassembled WGS sequence"/>
</dbReference>
<dbReference type="PROSITE" id="PS00455">
    <property type="entry name" value="AMP_BINDING"/>
    <property type="match status" value="1"/>
</dbReference>
<dbReference type="OrthoDB" id="6509636at2759"/>
<dbReference type="Gene3D" id="3.30.300.30">
    <property type="match status" value="1"/>
</dbReference>
<dbReference type="Gene3D" id="3.40.50.12780">
    <property type="entry name" value="N-terminal domain of ligase-like"/>
    <property type="match status" value="1"/>
</dbReference>
<dbReference type="InterPro" id="IPR045851">
    <property type="entry name" value="AMP-bd_C_sf"/>
</dbReference>
<sequence>MDGDMATRHNSRYTVDIPPIDLTTFIFSSGDREQRRRPQFFDADCPARCFSLDQAEILVKRLAKGLQDLGLGKNDKVLLYSGNSLYFPILYWGTVAAGCVFTGCSPSASVTELSYQVKDSDAKLIITSAAGVQTALEAAAQVGIPKGRVFEFADPLDKRTQSGLRSWADIWATEEESATWTWKRISSAKEARETTVAINYSSGTTGTPKGVEISHQNVIANSLQVIFKRNMVADTPRARERKARIDLSGERWLAPLPMFHAYGQMYYCVTAARMGVKVFIMMQYSIERYLLFLDIYRITFLTGVPTLMVALSKHPNATAYNLKAIESVVTGSAPLNPEIGRLVEKTHLRPGVQVKQGWGLTETTCSATGFAQDDEDDGRSIGWLNPNVSAKIVPVPEHGFEQSTEIPYTVGEIWIAGPNVMKGYYKRPRETMETILYDDDGTRWLKTGDVGYIDKRGCLYIVDRLKELIKVKGLQVAPAEIEQVLLTHPGIADAAVVGEKRRDGEYPKAFVVRAPGSTVTAKEVQEYIETRLSRHKWLTAGVHFIEVIPRTPSGKVMRRLLQKSKPDTAKSSAKL</sequence>
<dbReference type="InterPro" id="IPR042099">
    <property type="entry name" value="ANL_N_sf"/>
</dbReference>
<name>A0A178CXA4_9EURO</name>
<comment type="caution">
    <text evidence="4">The sequence shown here is derived from an EMBL/GenBank/DDBJ whole genome shotgun (WGS) entry which is preliminary data.</text>
</comment>
<dbReference type="EMBL" id="LVCJ01000039">
    <property type="protein sequence ID" value="OAL34488.1"/>
    <property type="molecule type" value="Genomic_DNA"/>
</dbReference>
<comment type="similarity">
    <text evidence="1">Belongs to the ATP-dependent AMP-binding enzyme family.</text>
</comment>
<dbReference type="Pfam" id="PF13193">
    <property type="entry name" value="AMP-binding_C"/>
    <property type="match status" value="1"/>
</dbReference>
<reference evidence="4 5" key="1">
    <citation type="submission" date="2016-03" db="EMBL/GenBank/DDBJ databases">
        <title>The draft genome sequence of Fonsecaea nubica causative agent of cutaneous subcutaneous infection in human host.</title>
        <authorList>
            <person name="Costa F."/>
            <person name="Sybren D.H."/>
            <person name="Raittz R.T."/>
            <person name="Weiss V.A."/>
            <person name="Leao A.C."/>
            <person name="Gomes R."/>
            <person name="De Souza E.M."/>
            <person name="Pedrosa F.O."/>
            <person name="Steffens M.B."/>
            <person name="Bombassaro A."/>
            <person name="Tadra-Sfeir M.Z."/>
            <person name="Moreno L.F."/>
            <person name="Najafzadeh M.J."/>
            <person name="Felipe M.S."/>
            <person name="Teixeira M."/>
            <person name="Sun J."/>
            <person name="Xi L."/>
            <person name="Castro M.A."/>
            <person name="Vicente V.A."/>
        </authorList>
    </citation>
    <scope>NUCLEOTIDE SEQUENCE [LARGE SCALE GENOMIC DNA]</scope>
    <source>
        <strain evidence="4 5">CBS 269.64</strain>
    </source>
</reference>
<organism evidence="4 5">
    <name type="scientific">Fonsecaea nubica</name>
    <dbReference type="NCBI Taxonomy" id="856822"/>
    <lineage>
        <taxon>Eukaryota</taxon>
        <taxon>Fungi</taxon>
        <taxon>Dikarya</taxon>
        <taxon>Ascomycota</taxon>
        <taxon>Pezizomycotina</taxon>
        <taxon>Eurotiomycetes</taxon>
        <taxon>Chaetothyriomycetidae</taxon>
        <taxon>Chaetothyriales</taxon>
        <taxon>Herpotrichiellaceae</taxon>
        <taxon>Fonsecaea</taxon>
    </lineage>
</organism>
<dbReference type="InterPro" id="IPR000873">
    <property type="entry name" value="AMP-dep_synth/lig_dom"/>
</dbReference>
<dbReference type="Pfam" id="PF00501">
    <property type="entry name" value="AMP-binding"/>
    <property type="match status" value="1"/>
</dbReference>
<protein>
    <recommendedName>
        <fullName evidence="6">4-coumarate-CoA ligase</fullName>
    </recommendedName>
</protein>